<reference evidence="3 4" key="1">
    <citation type="submission" date="2015-03" db="EMBL/GenBank/DDBJ databases">
        <title>Draft Genome Sequences of Agrobacterium nepotum Strain 39/7T (= CFBP 7436T = LMG 26435T) and Agrobacterium sp. Strain KFB 330 (= CFBP 8308 = LMG 28674).</title>
        <authorList>
            <person name="Kuzmanovic N."/>
            <person name="Pulawska J."/>
            <person name="Obradovic A."/>
        </authorList>
    </citation>
    <scope>NUCLEOTIDE SEQUENCE [LARGE SCALE GENOMIC DNA]</scope>
    <source>
        <strain evidence="3 4">39/7</strain>
    </source>
</reference>
<dbReference type="EMBL" id="JWJH01000002">
    <property type="protein sequence ID" value="KJF69543.1"/>
    <property type="molecule type" value="Genomic_DNA"/>
</dbReference>
<proteinExistence type="predicted"/>
<evidence type="ECO:0000313" key="3">
    <source>
        <dbReference type="EMBL" id="KJF69543.1"/>
    </source>
</evidence>
<dbReference type="Pfam" id="PF20057">
    <property type="entry name" value="DUF6456"/>
    <property type="match status" value="1"/>
</dbReference>
<organism evidence="3 4">
    <name type="scientific">Rhizobium nepotum 39/7</name>
    <dbReference type="NCBI Taxonomy" id="1368418"/>
    <lineage>
        <taxon>Bacteria</taxon>
        <taxon>Pseudomonadati</taxon>
        <taxon>Pseudomonadota</taxon>
        <taxon>Alphaproteobacteria</taxon>
        <taxon>Hyphomicrobiales</taxon>
        <taxon>Rhizobiaceae</taxon>
        <taxon>Rhizobium/Agrobacterium group</taxon>
        <taxon>Rhizobium</taxon>
    </lineage>
</organism>
<dbReference type="Proteomes" id="UP000052068">
    <property type="component" value="Unassembled WGS sequence"/>
</dbReference>
<feature type="region of interest" description="Disordered" evidence="1">
    <location>
        <begin position="260"/>
        <end position="285"/>
    </location>
</feature>
<sequence length="285" mass="31211">MSEAKSAAGLPSDPVLLRLLRSIAAGKAEISEDGGDMVLRRPGEEKERAARPAPRFPAATVRLAISSGLIERQETTLSAAPPLGAYLKRAMAKDREEIFQEQHWDLQSVIVDAGEGRQSARLNLNTSILTSLSRLKEKDGTAFFPPDALQAGERLAADFHRAHLNSRVTATWEPKITSRTRGEASGGLDLTETAMAARARFSRAADAMGPELCGVAIDVCCFEKGLEAVERERQWPARSAKLLLRAALLSLARHYAPQTQRARRSSHHWGDEDYRPPMTTTMMTG</sequence>
<feature type="domain" description="DUF6456" evidence="2">
    <location>
        <begin position="121"/>
        <end position="256"/>
    </location>
</feature>
<evidence type="ECO:0000256" key="1">
    <source>
        <dbReference type="SAM" id="MobiDB-lite"/>
    </source>
</evidence>
<evidence type="ECO:0000313" key="4">
    <source>
        <dbReference type="Proteomes" id="UP000052068"/>
    </source>
</evidence>
<gene>
    <name evidence="3" type="ORF">RS75_03025</name>
</gene>
<dbReference type="RefSeq" id="WP_045017194.1">
    <property type="nucleotide sequence ID" value="NZ_JWJH01000002.1"/>
</dbReference>
<keyword evidence="4" id="KW-1185">Reference proteome</keyword>
<accession>A0ABR5CXJ1</accession>
<evidence type="ECO:0000259" key="2">
    <source>
        <dbReference type="Pfam" id="PF20057"/>
    </source>
</evidence>
<dbReference type="InterPro" id="IPR045599">
    <property type="entry name" value="DUF6456"/>
</dbReference>
<protein>
    <recommendedName>
        <fullName evidence="2">DUF6456 domain-containing protein</fullName>
    </recommendedName>
</protein>
<name>A0ABR5CXJ1_9HYPH</name>
<comment type="caution">
    <text evidence="3">The sequence shown here is derived from an EMBL/GenBank/DDBJ whole genome shotgun (WGS) entry which is preliminary data.</text>
</comment>